<name>A0ABY4WFL3_9BACL</name>
<reference evidence="7" key="1">
    <citation type="submission" date="2022-06" db="EMBL/GenBank/DDBJ databases">
        <title>Genome sequencing of Brevibacillus sp. BB3-R1.</title>
        <authorList>
            <person name="Heo J."/>
            <person name="Lee D."/>
            <person name="Won M."/>
            <person name="Han B.-H."/>
            <person name="Hong S.-B."/>
            <person name="Kwon S.-W."/>
        </authorList>
    </citation>
    <scope>NUCLEOTIDE SEQUENCE</scope>
    <source>
        <strain evidence="7">BB3-R1</strain>
    </source>
</reference>
<evidence type="ECO:0000256" key="2">
    <source>
        <dbReference type="ARBA" id="ARBA00023239"/>
    </source>
</evidence>
<sequence length="343" mass="37267">MGQQLDYLVDQVLAQLEKRLGEMSGNASAAQGSAINPAGAERKTGTKAGSRAESVAESNAEHKAEGKTESDAERQFPSQAESTAESSSIEAVQTPLTADASASRAQIPHPKWQEGLQELLESTPARIGVWRTGVRPLTKTMLQLRRDHAAAVDAVYGEVDQAILEAFSLFSVETQYDNIENYLKRPDMGRIINEEGVRLIEERCQKRPQVQIIVSDGLSASAVDANLRDVLPSLYDSLKSYGLSWGTPFFVKGGRVASMDHIGEILQPEVLVLLIGERPGLVTAHSMSAYMCYRPRKGMVESERTVISNIHRQGTSPVEAGAHIGTILSKMLEQKASGVKLVL</sequence>
<comment type="pathway">
    <text evidence="5">Amine and polyamine degradation; ethanolamine degradation.</text>
</comment>
<dbReference type="GO" id="GO:0008851">
    <property type="term" value="F:ethanolamine ammonia-lyase activity"/>
    <property type="evidence" value="ECO:0007669"/>
    <property type="project" value="UniProtKB-EC"/>
</dbReference>
<comment type="catalytic activity">
    <reaction evidence="5">
        <text>ethanolamine = acetaldehyde + NH4(+)</text>
        <dbReference type="Rhea" id="RHEA:15313"/>
        <dbReference type="ChEBI" id="CHEBI:15343"/>
        <dbReference type="ChEBI" id="CHEBI:28938"/>
        <dbReference type="ChEBI" id="CHEBI:57603"/>
        <dbReference type="EC" id="4.3.1.7"/>
    </reaction>
</comment>
<dbReference type="PANTHER" id="PTHR39330">
    <property type="entry name" value="ETHANOLAMINE AMMONIA-LYASE LIGHT CHAIN"/>
    <property type="match status" value="1"/>
</dbReference>
<evidence type="ECO:0000313" key="8">
    <source>
        <dbReference type="Proteomes" id="UP001056500"/>
    </source>
</evidence>
<comment type="subcellular location">
    <subcellularLocation>
        <location evidence="5">Bacterial microcompartment</location>
    </subcellularLocation>
</comment>
<dbReference type="PANTHER" id="PTHR39330:SF1">
    <property type="entry name" value="ETHANOLAMINE AMMONIA-LYASE SMALL SUBUNIT"/>
    <property type="match status" value="1"/>
</dbReference>
<comment type="subunit">
    <text evidence="5">The basic unit is a heterodimer which dimerizes to form tetramers. The heterotetramers trimerize; 6 large subunits form a core ring with 6 small subunits projecting outwards.</text>
</comment>
<evidence type="ECO:0000256" key="1">
    <source>
        <dbReference type="ARBA" id="ARBA00022628"/>
    </source>
</evidence>
<comment type="similarity">
    <text evidence="5">Belongs to the EutC family.</text>
</comment>
<keyword evidence="8" id="KW-1185">Reference proteome</keyword>
<comment type="function">
    <text evidence="5">Catalyzes the deamination of various vicinal amino-alcohols to oxo compounds. Allows this organism to utilize ethanolamine as the sole source of nitrogen and carbon in the presence of external vitamin B12.</text>
</comment>
<dbReference type="InterPro" id="IPR042251">
    <property type="entry name" value="EutC_C"/>
</dbReference>
<dbReference type="HAMAP" id="MF_00601">
    <property type="entry name" value="EutC"/>
    <property type="match status" value="1"/>
</dbReference>
<feature type="binding site" evidence="5">
    <location>
        <position position="277"/>
    </location>
    <ligand>
        <name>adenosylcob(III)alamin</name>
        <dbReference type="ChEBI" id="CHEBI:18408"/>
    </ligand>
</feature>
<feature type="compositionally biased region" description="Low complexity" evidence="6">
    <location>
        <begin position="78"/>
        <end position="91"/>
    </location>
</feature>
<feature type="binding site" evidence="5">
    <location>
        <position position="256"/>
    </location>
    <ligand>
        <name>adenosylcob(III)alamin</name>
        <dbReference type="ChEBI" id="CHEBI:18408"/>
    </ligand>
</feature>
<evidence type="ECO:0000256" key="5">
    <source>
        <dbReference type="HAMAP-Rule" id="MF_00601"/>
    </source>
</evidence>
<dbReference type="EMBL" id="CP098755">
    <property type="protein sequence ID" value="USG65534.1"/>
    <property type="molecule type" value="Genomic_DNA"/>
</dbReference>
<dbReference type="Proteomes" id="UP001056500">
    <property type="component" value="Chromosome"/>
</dbReference>
<accession>A0ABY4WFL3</accession>
<dbReference type="RefSeq" id="WP_251872616.1">
    <property type="nucleotide sequence ID" value="NZ_CP098755.1"/>
</dbReference>
<dbReference type="InterPro" id="IPR009246">
    <property type="entry name" value="EutC"/>
</dbReference>
<dbReference type="Gene3D" id="1.10.30.40">
    <property type="entry name" value="Ethanolamine ammonia-lyase light chain (EutC), N-terminal domain"/>
    <property type="match status" value="1"/>
</dbReference>
<keyword evidence="1 5" id="KW-0846">Cobalamin</keyword>
<protein>
    <recommendedName>
        <fullName evidence="5">Ethanolamine ammonia-lyase small subunit</fullName>
        <shortName evidence="5">EAL small subunit</shortName>
        <ecNumber evidence="5">4.3.1.7</ecNumber>
    </recommendedName>
</protein>
<gene>
    <name evidence="5 7" type="primary">eutC</name>
    <name evidence="7" type="ORF">NDK47_26105</name>
</gene>
<evidence type="ECO:0000256" key="3">
    <source>
        <dbReference type="ARBA" id="ARBA00023285"/>
    </source>
</evidence>
<keyword evidence="4 5" id="KW-1283">Bacterial microcompartment</keyword>
<evidence type="ECO:0000313" key="7">
    <source>
        <dbReference type="EMBL" id="USG65534.1"/>
    </source>
</evidence>
<keyword evidence="3 5" id="KW-0170">Cobalt</keyword>
<dbReference type="Gene3D" id="3.40.50.11240">
    <property type="entry name" value="Ethanolamine ammonia-lyase light chain (EutC)"/>
    <property type="match status" value="1"/>
</dbReference>
<evidence type="ECO:0000256" key="4">
    <source>
        <dbReference type="ARBA" id="ARBA00024446"/>
    </source>
</evidence>
<dbReference type="InterPro" id="IPR042255">
    <property type="entry name" value="EutC_N"/>
</dbReference>
<organism evidence="7 8">
    <name type="scientific">Brevibacillus ruminantium</name>
    <dbReference type="NCBI Taxonomy" id="2950604"/>
    <lineage>
        <taxon>Bacteria</taxon>
        <taxon>Bacillati</taxon>
        <taxon>Bacillota</taxon>
        <taxon>Bacilli</taxon>
        <taxon>Bacillales</taxon>
        <taxon>Paenibacillaceae</taxon>
        <taxon>Brevibacillus</taxon>
    </lineage>
</organism>
<keyword evidence="2 5" id="KW-0456">Lyase</keyword>
<dbReference type="EC" id="4.3.1.7" evidence="5"/>
<dbReference type="Pfam" id="PF05985">
    <property type="entry name" value="EutC"/>
    <property type="match status" value="1"/>
</dbReference>
<dbReference type="NCBIfam" id="NF003971">
    <property type="entry name" value="PRK05465.1"/>
    <property type="match status" value="1"/>
</dbReference>
<feature type="compositionally biased region" description="Polar residues" evidence="6">
    <location>
        <begin position="25"/>
        <end position="34"/>
    </location>
</feature>
<evidence type="ECO:0000256" key="6">
    <source>
        <dbReference type="SAM" id="MobiDB-lite"/>
    </source>
</evidence>
<feature type="region of interest" description="Disordered" evidence="6">
    <location>
        <begin position="23"/>
        <end position="104"/>
    </location>
</feature>
<proteinExistence type="inferred from homology"/>
<comment type="cofactor">
    <cofactor evidence="5">
        <name>adenosylcob(III)alamin</name>
        <dbReference type="ChEBI" id="CHEBI:18408"/>
    </cofactor>
    <text evidence="5">Binds between the large and small subunits.</text>
</comment>
<feature type="compositionally biased region" description="Basic and acidic residues" evidence="6">
    <location>
        <begin position="59"/>
        <end position="74"/>
    </location>
</feature>